<reference evidence="2 3" key="1">
    <citation type="submission" date="2014-01" db="EMBL/GenBank/DDBJ databases">
        <title>Isolation of Serratia multitudinisentens RB-25 from Ex-Landfill site.</title>
        <authorList>
            <person name="Robson E.H.J."/>
        </authorList>
    </citation>
    <scope>NUCLEOTIDE SEQUENCE [LARGE SCALE GENOMIC DNA]</scope>
    <source>
        <strain evidence="2 3">RB-25</strain>
    </source>
</reference>
<keyword evidence="1" id="KW-1133">Transmembrane helix</keyword>
<gene>
    <name evidence="2" type="ORF">Z042_04575</name>
</gene>
<sequence>MNARKLILTNCFSYQELLEMKSSYVKAVHEVYGKGGKVACDETFENYILVLADVVSSTVFIFTILGIINTGILVYLHGLTRGPFAMFIISMVIIICVVMRNGSVRKIKLITTIKLLNLRSKMFIFMITPPWLIKINKTFLLVI</sequence>
<accession>W0LKY0</accession>
<feature type="transmembrane region" description="Helical" evidence="1">
    <location>
        <begin position="82"/>
        <end position="101"/>
    </location>
</feature>
<keyword evidence="1" id="KW-0812">Transmembrane</keyword>
<proteinExistence type="predicted"/>
<evidence type="ECO:0000313" key="3">
    <source>
        <dbReference type="Proteomes" id="UP000019030"/>
    </source>
</evidence>
<feature type="transmembrane region" description="Helical" evidence="1">
    <location>
        <begin position="47"/>
        <end position="76"/>
    </location>
</feature>
<organism evidence="2 3">
    <name type="scientific">Chania multitudinisentens RB-25</name>
    <dbReference type="NCBI Taxonomy" id="1441930"/>
    <lineage>
        <taxon>Bacteria</taxon>
        <taxon>Pseudomonadati</taxon>
        <taxon>Pseudomonadota</taxon>
        <taxon>Gammaproteobacteria</taxon>
        <taxon>Enterobacterales</taxon>
        <taxon>Yersiniaceae</taxon>
        <taxon>Chania</taxon>
    </lineage>
</organism>
<reference evidence="2 3" key="2">
    <citation type="submission" date="2015-03" db="EMBL/GenBank/DDBJ databases">
        <authorList>
            <person name="Chan K.-G."/>
        </authorList>
    </citation>
    <scope>NUCLEOTIDE SEQUENCE [LARGE SCALE GENOMIC DNA]</scope>
    <source>
        <strain evidence="2 3">RB-25</strain>
    </source>
</reference>
<dbReference type="KEGG" id="sfo:Z042_04575"/>
<dbReference type="HOGENOM" id="CLU_1905312_0_0_6"/>
<keyword evidence="1" id="KW-0472">Membrane</keyword>
<dbReference type="EMBL" id="CP007044">
    <property type="protein sequence ID" value="AHG22655.1"/>
    <property type="molecule type" value="Genomic_DNA"/>
</dbReference>
<dbReference type="Proteomes" id="UP000019030">
    <property type="component" value="Chromosome"/>
</dbReference>
<evidence type="ECO:0000256" key="1">
    <source>
        <dbReference type="SAM" id="Phobius"/>
    </source>
</evidence>
<name>W0LKY0_9GAMM</name>
<evidence type="ECO:0000313" key="2">
    <source>
        <dbReference type="EMBL" id="AHG22655.1"/>
    </source>
</evidence>
<protein>
    <submittedName>
        <fullName evidence="2">Uncharacterized protein</fullName>
    </submittedName>
</protein>
<keyword evidence="3" id="KW-1185">Reference proteome</keyword>
<dbReference type="AlphaFoldDB" id="W0LKY0"/>